<accession>A0A7G6YFJ8</accession>
<dbReference type="Proteomes" id="UP000515511">
    <property type="component" value="Chromosome"/>
</dbReference>
<evidence type="ECO:0000259" key="2">
    <source>
        <dbReference type="Pfam" id="PF03795"/>
    </source>
</evidence>
<evidence type="ECO:0000313" key="3">
    <source>
        <dbReference type="EMBL" id="QNE37263.1"/>
    </source>
</evidence>
<comment type="similarity">
    <text evidence="1">Belongs to the YciI family.</text>
</comment>
<dbReference type="RefSeq" id="WP_185276670.1">
    <property type="nucleotide sequence ID" value="NZ_CP043641.1"/>
</dbReference>
<dbReference type="AlphaFoldDB" id="A0A7G6YFJ8"/>
<protein>
    <recommendedName>
        <fullName evidence="2">YCII-related domain-containing protein</fullName>
    </recommendedName>
</protein>
<dbReference type="SUPFAM" id="SSF54909">
    <property type="entry name" value="Dimeric alpha+beta barrel"/>
    <property type="match status" value="1"/>
</dbReference>
<proteinExistence type="inferred from homology"/>
<reference evidence="4" key="1">
    <citation type="submission" date="2019-09" db="EMBL/GenBank/DDBJ databases">
        <title>Antimicrobial potential of Antarctic Bacteria.</title>
        <authorList>
            <person name="Benaud N."/>
            <person name="Edwards R.J."/>
            <person name="Ferrari B.C."/>
        </authorList>
    </citation>
    <scope>NUCLEOTIDE SEQUENCE [LARGE SCALE GENOMIC DNA]</scope>
    <source>
        <strain evidence="4">INR9</strain>
    </source>
</reference>
<feature type="domain" description="YCII-related" evidence="2">
    <location>
        <begin position="1"/>
        <end position="108"/>
    </location>
</feature>
<organism evidence="3 4">
    <name type="scientific">Leifsonia shinshuensis</name>
    <dbReference type="NCBI Taxonomy" id="150026"/>
    <lineage>
        <taxon>Bacteria</taxon>
        <taxon>Bacillati</taxon>
        <taxon>Actinomycetota</taxon>
        <taxon>Actinomycetes</taxon>
        <taxon>Micrococcales</taxon>
        <taxon>Microbacteriaceae</taxon>
        <taxon>Leifsonia</taxon>
    </lineage>
</organism>
<dbReference type="Gene3D" id="3.30.70.1060">
    <property type="entry name" value="Dimeric alpha+beta barrel"/>
    <property type="match status" value="1"/>
</dbReference>
<dbReference type="Pfam" id="PF03795">
    <property type="entry name" value="YCII"/>
    <property type="match status" value="1"/>
</dbReference>
<evidence type="ECO:0000256" key="1">
    <source>
        <dbReference type="ARBA" id="ARBA00007689"/>
    </source>
</evidence>
<name>A0A7G6YFJ8_9MICO</name>
<dbReference type="PANTHER" id="PTHR35174">
    <property type="entry name" value="BLL7171 PROTEIN-RELATED"/>
    <property type="match status" value="1"/>
</dbReference>
<sequence>MKYMMFVITDSQPDTESDESDVDLWVDPLDASGKRIIGEVLQPQSESRVVRVRDGKRYVTDGPFTETKEVICGFDILEVEDLDEAIEIASRHPMARNGQLELRPFMVWE</sequence>
<dbReference type="EMBL" id="CP043641">
    <property type="protein sequence ID" value="QNE37263.1"/>
    <property type="molecule type" value="Genomic_DNA"/>
</dbReference>
<dbReference type="InterPro" id="IPR011008">
    <property type="entry name" value="Dimeric_a/b-barrel"/>
</dbReference>
<dbReference type="PANTHER" id="PTHR35174:SF3">
    <property type="entry name" value="BLL7171 PROTEIN"/>
    <property type="match status" value="1"/>
</dbReference>
<evidence type="ECO:0000313" key="4">
    <source>
        <dbReference type="Proteomes" id="UP000515511"/>
    </source>
</evidence>
<dbReference type="KEGG" id="lse:F1C12_20510"/>
<gene>
    <name evidence="3" type="ORF">F1C12_20510</name>
</gene>
<dbReference type="InterPro" id="IPR005545">
    <property type="entry name" value="YCII"/>
</dbReference>